<sequence>MQGPDSKSVPALGVPDAMQGPDPAPGVPDTVQGPDPAPVVPNTVQETVPAPGVRNAAQGPDLPDPEGIFVAVAASVQVQEPDVLDAVNVLEPVDVPDAVDVPESVQGPVLPEAVGSSAESHEDLEIDQIIDCLMTARIYQGSLSPSKLDRVIQKLSSVGFAYPLSMEYTKTPRGIMPASPALRPLLKEWGLKAKVLELKEWWSRAKLGRDKYYFPDHVAFMRNDLRGDGGLVGFFEAVEANDWTWTLIYVA</sequence>
<dbReference type="EMBL" id="CP110423">
    <property type="protein sequence ID" value="WAQ83126.1"/>
    <property type="molecule type" value="Genomic_DNA"/>
</dbReference>
<gene>
    <name evidence="2" type="ORF">PtA15_3A493</name>
</gene>
<accession>A0ABY7CG54</accession>
<proteinExistence type="predicted"/>
<organism evidence="2 3">
    <name type="scientific">Puccinia triticina</name>
    <dbReference type="NCBI Taxonomy" id="208348"/>
    <lineage>
        <taxon>Eukaryota</taxon>
        <taxon>Fungi</taxon>
        <taxon>Dikarya</taxon>
        <taxon>Basidiomycota</taxon>
        <taxon>Pucciniomycotina</taxon>
        <taxon>Pucciniomycetes</taxon>
        <taxon>Pucciniales</taxon>
        <taxon>Pucciniaceae</taxon>
        <taxon>Puccinia</taxon>
    </lineage>
</organism>
<dbReference type="RefSeq" id="XP_053018681.1">
    <property type="nucleotide sequence ID" value="XM_053167467.1"/>
</dbReference>
<name>A0ABY7CG54_9BASI</name>
<evidence type="ECO:0000313" key="2">
    <source>
        <dbReference type="EMBL" id="WAQ83126.1"/>
    </source>
</evidence>
<dbReference type="Proteomes" id="UP001164743">
    <property type="component" value="Chromosome 3A"/>
</dbReference>
<dbReference type="GeneID" id="77808362"/>
<keyword evidence="3" id="KW-1185">Reference proteome</keyword>
<protein>
    <submittedName>
        <fullName evidence="2">Uncharacterized protein</fullName>
    </submittedName>
</protein>
<evidence type="ECO:0000313" key="3">
    <source>
        <dbReference type="Proteomes" id="UP001164743"/>
    </source>
</evidence>
<feature type="region of interest" description="Disordered" evidence="1">
    <location>
        <begin position="1"/>
        <end position="45"/>
    </location>
</feature>
<evidence type="ECO:0000256" key="1">
    <source>
        <dbReference type="SAM" id="MobiDB-lite"/>
    </source>
</evidence>
<reference evidence="2" key="1">
    <citation type="submission" date="2022-10" db="EMBL/GenBank/DDBJ databases">
        <title>Puccinia triticina Genome sequencing and assembly.</title>
        <authorList>
            <person name="Li C."/>
        </authorList>
    </citation>
    <scope>NUCLEOTIDE SEQUENCE</scope>
    <source>
        <strain evidence="2">Pt15</strain>
    </source>
</reference>